<organism evidence="1 2">
    <name type="scientific">Nyssa sinensis</name>
    <dbReference type="NCBI Taxonomy" id="561372"/>
    <lineage>
        <taxon>Eukaryota</taxon>
        <taxon>Viridiplantae</taxon>
        <taxon>Streptophyta</taxon>
        <taxon>Embryophyta</taxon>
        <taxon>Tracheophyta</taxon>
        <taxon>Spermatophyta</taxon>
        <taxon>Magnoliopsida</taxon>
        <taxon>eudicotyledons</taxon>
        <taxon>Gunneridae</taxon>
        <taxon>Pentapetalae</taxon>
        <taxon>asterids</taxon>
        <taxon>Cornales</taxon>
        <taxon>Nyssaceae</taxon>
        <taxon>Nyssa</taxon>
    </lineage>
</organism>
<sequence>MLGRAWRDEKRKFKLEELKKRREKTGGHIEEDEHALGSHCTSSQILALCRISHLGFLSIGGLEFLVD</sequence>
<accession>A0A5J5A6R8</accession>
<dbReference type="Proteomes" id="UP000325577">
    <property type="component" value="Linkage Group LG3"/>
</dbReference>
<dbReference type="AlphaFoldDB" id="A0A5J5A6R8"/>
<evidence type="ECO:0000313" key="1">
    <source>
        <dbReference type="EMBL" id="KAA8526583.1"/>
    </source>
</evidence>
<keyword evidence="2" id="KW-1185">Reference proteome</keyword>
<gene>
    <name evidence="1" type="ORF">F0562_008214</name>
</gene>
<reference evidence="1 2" key="1">
    <citation type="submission" date="2019-09" db="EMBL/GenBank/DDBJ databases">
        <title>A chromosome-level genome assembly of the Chinese tupelo Nyssa sinensis.</title>
        <authorList>
            <person name="Yang X."/>
            <person name="Kang M."/>
            <person name="Yang Y."/>
            <person name="Xiong H."/>
            <person name="Wang M."/>
            <person name="Zhang Z."/>
            <person name="Wang Z."/>
            <person name="Wu H."/>
            <person name="Ma T."/>
            <person name="Liu J."/>
            <person name="Xi Z."/>
        </authorList>
    </citation>
    <scope>NUCLEOTIDE SEQUENCE [LARGE SCALE GENOMIC DNA]</scope>
    <source>
        <strain evidence="1">J267</strain>
        <tissue evidence="1">Leaf</tissue>
    </source>
</reference>
<protein>
    <submittedName>
        <fullName evidence="1">Uncharacterized protein</fullName>
    </submittedName>
</protein>
<proteinExistence type="predicted"/>
<evidence type="ECO:0000313" key="2">
    <source>
        <dbReference type="Proteomes" id="UP000325577"/>
    </source>
</evidence>
<name>A0A5J5A6R8_9ASTE</name>
<dbReference type="EMBL" id="CM018046">
    <property type="protein sequence ID" value="KAA8526583.1"/>
    <property type="molecule type" value="Genomic_DNA"/>
</dbReference>